<comment type="similarity">
    <text evidence="7 10">Belongs to the fluoride channel Fluc/FEX (TC 1.A.43) family.</text>
</comment>
<evidence type="ECO:0000256" key="3">
    <source>
        <dbReference type="ARBA" id="ARBA00022692"/>
    </source>
</evidence>
<keyword evidence="4 10" id="KW-1133">Transmembrane helix</keyword>
<dbReference type="eggNOG" id="COG0239">
    <property type="taxonomic scope" value="Bacteria"/>
</dbReference>
<dbReference type="GO" id="GO:0062054">
    <property type="term" value="F:fluoride channel activity"/>
    <property type="evidence" value="ECO:0007669"/>
    <property type="project" value="UniProtKB-UniRule"/>
</dbReference>
<reference evidence="12" key="2">
    <citation type="submission" date="2011-06" db="EMBL/GenBank/DDBJ databases">
        <title>The complete genome sequence of Alicyclobacillus acidocaldarius sp. Tc-4-1.</title>
        <authorList>
            <person name="Chen Y."/>
            <person name="He Y."/>
            <person name="Dong Z."/>
            <person name="Hu S."/>
        </authorList>
    </citation>
    <scope>NUCLEOTIDE SEQUENCE [LARGE SCALE GENOMIC DNA]</scope>
    <source>
        <strain evidence="12">Tc-4-1</strain>
    </source>
</reference>
<evidence type="ECO:0000256" key="2">
    <source>
        <dbReference type="ARBA" id="ARBA00022475"/>
    </source>
</evidence>
<feature type="transmembrane region" description="Helical" evidence="10">
    <location>
        <begin position="134"/>
        <end position="155"/>
    </location>
</feature>
<dbReference type="HAMAP" id="MF_00454">
    <property type="entry name" value="FluC"/>
    <property type="match status" value="1"/>
</dbReference>
<dbReference type="AlphaFoldDB" id="F8IK96"/>
<organism evidence="11 12">
    <name type="scientific">Alicyclobacillus acidocaldarius (strain Tc-4-1)</name>
    <name type="common">Bacillus acidocaldarius</name>
    <dbReference type="NCBI Taxonomy" id="1048834"/>
    <lineage>
        <taxon>Bacteria</taxon>
        <taxon>Bacillati</taxon>
        <taxon>Bacillota</taxon>
        <taxon>Bacilli</taxon>
        <taxon>Bacillales</taxon>
        <taxon>Alicyclobacillaceae</taxon>
        <taxon>Alicyclobacillus</taxon>
    </lineage>
</organism>
<evidence type="ECO:0000256" key="10">
    <source>
        <dbReference type="HAMAP-Rule" id="MF_00454"/>
    </source>
</evidence>
<keyword evidence="10" id="KW-0406">Ion transport</keyword>
<proteinExistence type="inferred from homology"/>
<feature type="transmembrane region" description="Helical" evidence="10">
    <location>
        <begin position="73"/>
        <end position="92"/>
    </location>
</feature>
<keyword evidence="2 10" id="KW-1003">Cell membrane</keyword>
<dbReference type="KEGG" id="aad:TC41_0316"/>
<keyword evidence="10" id="KW-0813">Transport</keyword>
<name>F8IK96_ALIAT</name>
<keyword evidence="5 10" id="KW-0472">Membrane</keyword>
<keyword evidence="3 10" id="KW-0812">Transmembrane</keyword>
<comment type="activity regulation">
    <text evidence="10">Na(+) is not transported, but it plays an essential structural role and its presence is essential for fluoride channel function.</text>
</comment>
<evidence type="ECO:0000313" key="12">
    <source>
        <dbReference type="Proteomes" id="UP000000292"/>
    </source>
</evidence>
<dbReference type="InterPro" id="IPR003691">
    <property type="entry name" value="FluC"/>
</dbReference>
<evidence type="ECO:0000256" key="4">
    <source>
        <dbReference type="ARBA" id="ARBA00022989"/>
    </source>
</evidence>
<keyword evidence="10" id="KW-0479">Metal-binding</keyword>
<dbReference type="PATRIC" id="fig|1048834.4.peg.296"/>
<reference evidence="11 12" key="1">
    <citation type="journal article" date="2011" name="J. Bacteriol.">
        <title>Complete Genome Sequence of Alicyclobacillus acidocaldarius Strain Tc-4-1.</title>
        <authorList>
            <person name="Chen Y."/>
            <person name="He Y."/>
            <person name="Zhang B."/>
            <person name="Yang J."/>
            <person name="Li W."/>
            <person name="Dong Z."/>
            <person name="Hu S."/>
        </authorList>
    </citation>
    <scope>NUCLEOTIDE SEQUENCE [LARGE SCALE GENOMIC DNA]</scope>
    <source>
        <strain evidence="11 12">Tc-4-1</strain>
    </source>
</reference>
<evidence type="ECO:0000256" key="7">
    <source>
        <dbReference type="ARBA" id="ARBA00035120"/>
    </source>
</evidence>
<dbReference type="GO" id="GO:0046872">
    <property type="term" value="F:metal ion binding"/>
    <property type="evidence" value="ECO:0007669"/>
    <property type="project" value="UniProtKB-KW"/>
</dbReference>
<comment type="subcellular location">
    <subcellularLocation>
        <location evidence="1 10">Cell membrane</location>
        <topology evidence="1 10">Multi-pass membrane protein</topology>
    </subcellularLocation>
</comment>
<evidence type="ECO:0000256" key="9">
    <source>
        <dbReference type="ARBA" id="ARBA00049940"/>
    </source>
</evidence>
<dbReference type="PANTHER" id="PTHR28259:SF1">
    <property type="entry name" value="FLUORIDE EXPORT PROTEIN 1-RELATED"/>
    <property type="match status" value="1"/>
</dbReference>
<dbReference type="EMBL" id="CP002902">
    <property type="protein sequence ID" value="AEJ42284.1"/>
    <property type="molecule type" value="Genomic_DNA"/>
</dbReference>
<dbReference type="Proteomes" id="UP000000292">
    <property type="component" value="Chromosome"/>
</dbReference>
<gene>
    <name evidence="10" type="primary">fluC</name>
    <name evidence="10" type="synonym">crcB</name>
    <name evidence="11" type="ordered locus">TC41_0316</name>
</gene>
<accession>F8IK96</accession>
<protein>
    <recommendedName>
        <fullName evidence="10">Fluoride-specific ion channel FluC</fullName>
    </recommendedName>
</protein>
<evidence type="ECO:0000256" key="1">
    <source>
        <dbReference type="ARBA" id="ARBA00004651"/>
    </source>
</evidence>
<dbReference type="Pfam" id="PF02537">
    <property type="entry name" value="CRCB"/>
    <property type="match status" value="1"/>
</dbReference>
<comment type="catalytic activity">
    <reaction evidence="8">
        <text>fluoride(in) = fluoride(out)</text>
        <dbReference type="Rhea" id="RHEA:76159"/>
        <dbReference type="ChEBI" id="CHEBI:17051"/>
    </reaction>
    <physiologicalReaction direction="left-to-right" evidence="8">
        <dbReference type="Rhea" id="RHEA:76160"/>
    </physiologicalReaction>
</comment>
<dbReference type="GO" id="GO:0005886">
    <property type="term" value="C:plasma membrane"/>
    <property type="evidence" value="ECO:0007669"/>
    <property type="project" value="UniProtKB-SubCell"/>
</dbReference>
<comment type="function">
    <text evidence="9 10">Fluoride-specific ion channel. Important for reducing fluoride concentration in the cell, thus reducing its toxicity.</text>
</comment>
<dbReference type="GO" id="GO:0140114">
    <property type="term" value="P:cellular detoxification of fluoride"/>
    <property type="evidence" value="ECO:0007669"/>
    <property type="project" value="UniProtKB-UniRule"/>
</dbReference>
<keyword evidence="6 10" id="KW-0407">Ion channel</keyword>
<dbReference type="HOGENOM" id="CLU_114342_1_2_9"/>
<sequence>MELTGTARDGLMAPAMHGRFPGCVCAWQELFSCGEKGEKGLGEWKKIAAVLIGGALGGGLRDLVDIAVGQVHLFPLGIFVINLTGAFLLGVIQQLAVRHAFPHWLVAGLGPGVMGGYTTFSTFAVGAWEALRLAPWQGALYVILTAVLGPLCAWLGTKVVPAKATPEEEWEAEEEVSL</sequence>
<feature type="transmembrane region" description="Helical" evidence="10">
    <location>
        <begin position="104"/>
        <end position="128"/>
    </location>
</feature>
<evidence type="ECO:0000256" key="6">
    <source>
        <dbReference type="ARBA" id="ARBA00023303"/>
    </source>
</evidence>
<evidence type="ECO:0000313" key="11">
    <source>
        <dbReference type="EMBL" id="AEJ42284.1"/>
    </source>
</evidence>
<evidence type="ECO:0000256" key="5">
    <source>
        <dbReference type="ARBA" id="ARBA00023136"/>
    </source>
</evidence>
<evidence type="ECO:0000256" key="8">
    <source>
        <dbReference type="ARBA" id="ARBA00035585"/>
    </source>
</evidence>
<feature type="binding site" evidence="10">
    <location>
        <position position="118"/>
    </location>
    <ligand>
        <name>Na(+)</name>
        <dbReference type="ChEBI" id="CHEBI:29101"/>
        <note>structural</note>
    </ligand>
</feature>
<feature type="binding site" evidence="10">
    <location>
        <position position="115"/>
    </location>
    <ligand>
        <name>Na(+)</name>
        <dbReference type="ChEBI" id="CHEBI:29101"/>
        <note>structural</note>
    </ligand>
</feature>
<dbReference type="PANTHER" id="PTHR28259">
    <property type="entry name" value="FLUORIDE EXPORT PROTEIN 1-RELATED"/>
    <property type="match status" value="1"/>
</dbReference>
<dbReference type="STRING" id="1048834.TC41_0316"/>
<keyword evidence="10" id="KW-0915">Sodium</keyword>